<evidence type="ECO:0000256" key="2">
    <source>
        <dbReference type="ARBA" id="ARBA00022516"/>
    </source>
</evidence>
<dbReference type="SUPFAM" id="SSF54637">
    <property type="entry name" value="Thioesterase/thiol ester dehydrase-isomerase"/>
    <property type="match status" value="1"/>
</dbReference>
<evidence type="ECO:0000256" key="7">
    <source>
        <dbReference type="ARBA" id="ARBA00023160"/>
    </source>
</evidence>
<dbReference type="SUPFAM" id="SSF46785">
    <property type="entry name" value="Winged helix' DNA-binding domain"/>
    <property type="match status" value="1"/>
</dbReference>
<evidence type="ECO:0000256" key="6">
    <source>
        <dbReference type="ARBA" id="ARBA00023125"/>
    </source>
</evidence>
<keyword evidence="3 9" id="KW-0276">Fatty acid metabolism</keyword>
<dbReference type="Gene3D" id="1.10.10.10">
    <property type="entry name" value="Winged helix-like DNA-binding domain superfamily/Winged helix DNA-binding domain"/>
    <property type="match status" value="1"/>
</dbReference>
<keyword evidence="1 9" id="KW-0678">Repressor</keyword>
<reference evidence="10 11" key="1">
    <citation type="submission" date="2021-04" db="EMBL/GenBank/DDBJ databases">
        <title>Draft genome sequence of Paenibacillus cisolokensis, LC2-13A.</title>
        <authorList>
            <person name="Uke A."/>
            <person name="Chhe C."/>
            <person name="Baramee S."/>
            <person name="Kosugi A."/>
        </authorList>
    </citation>
    <scope>NUCLEOTIDE SEQUENCE [LARGE SCALE GENOMIC DNA]</scope>
    <source>
        <strain evidence="10 11">LC2-13A</strain>
    </source>
</reference>
<protein>
    <recommendedName>
        <fullName evidence="9">Transcription factor FapR</fullName>
    </recommendedName>
    <alternativeName>
        <fullName evidence="9">Fatty acid and phospholipid biosynthesis regulator</fullName>
    </alternativeName>
</protein>
<evidence type="ECO:0000313" key="10">
    <source>
        <dbReference type="EMBL" id="GIQ67124.1"/>
    </source>
</evidence>
<comment type="similarity">
    <text evidence="9">Belongs to the FapR family.</text>
</comment>
<keyword evidence="4 9" id="KW-0805">Transcription regulation</keyword>
<dbReference type="InterPro" id="IPR029069">
    <property type="entry name" value="HotDog_dom_sf"/>
</dbReference>
<keyword evidence="8 9" id="KW-0804">Transcription</keyword>
<organism evidence="10 11">
    <name type="scientific">Paenibacillus cisolokensis</name>
    <dbReference type="NCBI Taxonomy" id="1658519"/>
    <lineage>
        <taxon>Bacteria</taxon>
        <taxon>Bacillati</taxon>
        <taxon>Bacillota</taxon>
        <taxon>Bacilli</taxon>
        <taxon>Bacillales</taxon>
        <taxon>Paenibacillaceae</taxon>
        <taxon>Paenibacillus</taxon>
    </lineage>
</organism>
<dbReference type="InterPro" id="IPR036388">
    <property type="entry name" value="WH-like_DNA-bd_sf"/>
</dbReference>
<keyword evidence="5 9" id="KW-0443">Lipid metabolism</keyword>
<dbReference type="Proteomes" id="UP000680304">
    <property type="component" value="Unassembled WGS sequence"/>
</dbReference>
<evidence type="ECO:0000256" key="1">
    <source>
        <dbReference type="ARBA" id="ARBA00022491"/>
    </source>
</evidence>
<keyword evidence="2 9" id="KW-0444">Lipid biosynthesis</keyword>
<dbReference type="HAMAP" id="MF_01814">
    <property type="entry name" value="Transcrip_fact_FapR"/>
    <property type="match status" value="1"/>
</dbReference>
<sequence>MPIIERQPKKQRHQQLLRIIEENPFVTDRELTRLLKVSIQTIRLDRMELGIPELRERLKLMAERSYDAVRSLQLDEVIGEIVDLQLDKSGISIFEIQKEHVFSRTGIARGHHVFAQANSLAVAVINDEIALTSAADIRFLRSVRLGEKCIAKAFVRSHSGGKSKAKVEVFTYVGDEMVFQGHFVIFRSAGERANEGGSERADRD</sequence>
<evidence type="ECO:0000256" key="5">
    <source>
        <dbReference type="ARBA" id="ARBA00023098"/>
    </source>
</evidence>
<accession>A0ABQ4NFT7</accession>
<dbReference type="PIRSF" id="PIRSF037733">
    <property type="entry name" value="Transcription_factor_FapR"/>
    <property type="match status" value="1"/>
</dbReference>
<evidence type="ECO:0000256" key="8">
    <source>
        <dbReference type="ARBA" id="ARBA00023163"/>
    </source>
</evidence>
<evidence type="ECO:0000256" key="3">
    <source>
        <dbReference type="ARBA" id="ARBA00022832"/>
    </source>
</evidence>
<dbReference type="EMBL" id="BOVJ01000262">
    <property type="protein sequence ID" value="GIQ67124.1"/>
    <property type="molecule type" value="Genomic_DNA"/>
</dbReference>
<evidence type="ECO:0000256" key="4">
    <source>
        <dbReference type="ARBA" id="ARBA00023015"/>
    </source>
</evidence>
<dbReference type="CDD" id="cd03440">
    <property type="entry name" value="hot_dog"/>
    <property type="match status" value="1"/>
</dbReference>
<evidence type="ECO:0000256" key="9">
    <source>
        <dbReference type="HAMAP-Rule" id="MF_01814"/>
    </source>
</evidence>
<dbReference type="InterPro" id="IPR017275">
    <property type="entry name" value="Transcription_factor_FapR"/>
</dbReference>
<keyword evidence="7 9" id="KW-0275">Fatty acid biosynthesis</keyword>
<dbReference type="InterPro" id="IPR036390">
    <property type="entry name" value="WH_DNA-bd_sf"/>
</dbReference>
<proteinExistence type="inferred from homology"/>
<comment type="caution">
    <text evidence="10">The sequence shown here is derived from an EMBL/GenBank/DDBJ whole genome shotgun (WGS) entry which is preliminary data.</text>
</comment>
<name>A0ABQ4NFT7_9BACL</name>
<dbReference type="Gene3D" id="3.10.129.10">
    <property type="entry name" value="Hotdog Thioesterase"/>
    <property type="match status" value="1"/>
</dbReference>
<keyword evidence="6 9" id="KW-0238">DNA-binding</keyword>
<gene>
    <name evidence="9 10" type="primary">fapR</name>
    <name evidence="10" type="ORF">PACILC2_56920</name>
</gene>
<keyword evidence="11" id="KW-1185">Reference proteome</keyword>
<dbReference type="NCBIfam" id="NF003359">
    <property type="entry name" value="PRK04424.1"/>
    <property type="match status" value="1"/>
</dbReference>
<comment type="function">
    <text evidence="9">Transcriptional factor involved in regulation of membrane lipid biosynthesis by repressing genes involved in fatty acid and phospholipid metabolism.</text>
</comment>
<evidence type="ECO:0000313" key="11">
    <source>
        <dbReference type="Proteomes" id="UP000680304"/>
    </source>
</evidence>